<evidence type="ECO:0000313" key="2">
    <source>
        <dbReference type="Proteomes" id="UP000030645"/>
    </source>
</evidence>
<protein>
    <submittedName>
        <fullName evidence="1">Uncharacterized protein</fullName>
    </submittedName>
</protein>
<dbReference type="AlphaFoldDB" id="W9RXR8"/>
<organism evidence="1 2">
    <name type="scientific">Morus notabilis</name>
    <dbReference type="NCBI Taxonomy" id="981085"/>
    <lineage>
        <taxon>Eukaryota</taxon>
        <taxon>Viridiplantae</taxon>
        <taxon>Streptophyta</taxon>
        <taxon>Embryophyta</taxon>
        <taxon>Tracheophyta</taxon>
        <taxon>Spermatophyta</taxon>
        <taxon>Magnoliopsida</taxon>
        <taxon>eudicotyledons</taxon>
        <taxon>Gunneridae</taxon>
        <taxon>Pentapetalae</taxon>
        <taxon>rosids</taxon>
        <taxon>fabids</taxon>
        <taxon>Rosales</taxon>
        <taxon>Moraceae</taxon>
        <taxon>Moreae</taxon>
        <taxon>Morus</taxon>
    </lineage>
</organism>
<keyword evidence="2" id="KW-1185">Reference proteome</keyword>
<gene>
    <name evidence="1" type="ORF">L484_021601</name>
</gene>
<dbReference type="EMBL" id="KE345804">
    <property type="protein sequence ID" value="EXC16946.1"/>
    <property type="molecule type" value="Genomic_DNA"/>
</dbReference>
<reference evidence="2" key="1">
    <citation type="submission" date="2013-01" db="EMBL/GenBank/DDBJ databases">
        <title>Draft Genome Sequence of a Mulberry Tree, Morus notabilis C.K. Schneid.</title>
        <authorList>
            <person name="He N."/>
            <person name="Zhao S."/>
        </authorList>
    </citation>
    <scope>NUCLEOTIDE SEQUENCE</scope>
</reference>
<evidence type="ECO:0000313" key="1">
    <source>
        <dbReference type="EMBL" id="EXC16946.1"/>
    </source>
</evidence>
<proteinExistence type="predicted"/>
<sequence length="74" mass="8094">MVPDEDIKNSKINRTVNYEETMGILLQGCGFVRSSWLSWVLAVVGSSVIKVVDVGGSWGFLVSVHTRVLSLSLL</sequence>
<accession>W9RXR8</accession>
<name>W9RXR8_9ROSA</name>
<dbReference type="Proteomes" id="UP000030645">
    <property type="component" value="Unassembled WGS sequence"/>
</dbReference>